<accession>A0A1G8HWT6</accession>
<comment type="similarity">
    <text evidence="1">Belongs to the leucine-binding protein family.</text>
</comment>
<name>A0A1G8HWT6_9MICC</name>
<dbReference type="STRING" id="1045773.SAMN05216555_10159"/>
<evidence type="ECO:0000256" key="1">
    <source>
        <dbReference type="ARBA" id="ARBA00010062"/>
    </source>
</evidence>
<dbReference type="PROSITE" id="PS51257">
    <property type="entry name" value="PROKAR_LIPOPROTEIN"/>
    <property type="match status" value="1"/>
</dbReference>
<evidence type="ECO:0000259" key="3">
    <source>
        <dbReference type="Pfam" id="PF13458"/>
    </source>
</evidence>
<keyword evidence="5" id="KW-1185">Reference proteome</keyword>
<evidence type="ECO:0000256" key="2">
    <source>
        <dbReference type="ARBA" id="ARBA00022729"/>
    </source>
</evidence>
<protein>
    <submittedName>
        <fullName evidence="4">Branched-chain amino acid transport system substrate-binding protein</fullName>
    </submittedName>
</protein>
<evidence type="ECO:0000313" key="4">
    <source>
        <dbReference type="EMBL" id="SDI11185.1"/>
    </source>
</evidence>
<sequence>MPLTLRWRSAALALVPGLILAISACAAPSGNARLDSVEASGDGTLRIGLILDNTGESAFLNPSQLAAAKLAVAQINAAGGHKGQPVELLPADVGADAAEFTRDAGAQARSLLDARADVVIGPSDSSHAPAVIDVLSRAKVPVISPANTATVLSGYKSGGYYFRTAAADSAQGSVLAKLAHEGGAGRLAVMHEDTGYGKDVAVAVADAARRLGLEVLPTAGFAEGKAGSAVAAFKDAAPDAVVVVARRGAQAALAELLNAGISGKKLLLSDGAVRQYGGELGARGLDGARGVLPGVFPGTDFQNALVGTDPGLKDLTFAAEAFDAVNLAAVAAAAAEDDGGASIAALLTTVSGGVRPQDAGTEERAACGSYRACMEVLEAGKTPDYEGESGAIGFDANGDITSANYMVFGYGPDNRATMEGKETATRAPAS</sequence>
<gene>
    <name evidence="4" type="ORF">SAMN05216555_10159</name>
</gene>
<dbReference type="InterPro" id="IPR028081">
    <property type="entry name" value="Leu-bd"/>
</dbReference>
<dbReference type="PANTHER" id="PTHR30483">
    <property type="entry name" value="LEUCINE-SPECIFIC-BINDING PROTEIN"/>
    <property type="match status" value="1"/>
</dbReference>
<dbReference type="Gene3D" id="3.40.50.2300">
    <property type="match status" value="2"/>
</dbReference>
<organism evidence="4 5">
    <name type="scientific">Arthrobacter cupressi</name>
    <dbReference type="NCBI Taxonomy" id="1045773"/>
    <lineage>
        <taxon>Bacteria</taxon>
        <taxon>Bacillati</taxon>
        <taxon>Actinomycetota</taxon>
        <taxon>Actinomycetes</taxon>
        <taxon>Micrococcales</taxon>
        <taxon>Micrococcaceae</taxon>
        <taxon>Arthrobacter</taxon>
    </lineage>
</organism>
<proteinExistence type="inferred from homology"/>
<dbReference type="RefSeq" id="WP_245679718.1">
    <property type="nucleotide sequence ID" value="NZ_FNEI01000001.1"/>
</dbReference>
<dbReference type="InterPro" id="IPR028082">
    <property type="entry name" value="Peripla_BP_I"/>
</dbReference>
<evidence type="ECO:0000313" key="5">
    <source>
        <dbReference type="Proteomes" id="UP000182130"/>
    </source>
</evidence>
<dbReference type="SUPFAM" id="SSF53822">
    <property type="entry name" value="Periplasmic binding protein-like I"/>
    <property type="match status" value="1"/>
</dbReference>
<dbReference type="Pfam" id="PF13458">
    <property type="entry name" value="Peripla_BP_6"/>
    <property type="match status" value="1"/>
</dbReference>
<dbReference type="EMBL" id="FNEI01000001">
    <property type="protein sequence ID" value="SDI11185.1"/>
    <property type="molecule type" value="Genomic_DNA"/>
</dbReference>
<dbReference type="Proteomes" id="UP000182130">
    <property type="component" value="Unassembled WGS sequence"/>
</dbReference>
<dbReference type="AlphaFoldDB" id="A0A1G8HWT6"/>
<feature type="domain" description="Leucine-binding protein" evidence="3">
    <location>
        <begin position="44"/>
        <end position="351"/>
    </location>
</feature>
<dbReference type="InterPro" id="IPR051010">
    <property type="entry name" value="BCAA_transport"/>
</dbReference>
<keyword evidence="2" id="KW-0732">Signal</keyword>
<dbReference type="PANTHER" id="PTHR30483:SF6">
    <property type="entry name" value="PERIPLASMIC BINDING PROTEIN OF ABC TRANSPORTER FOR NATURAL AMINO ACIDS"/>
    <property type="match status" value="1"/>
</dbReference>
<reference evidence="5" key="1">
    <citation type="submission" date="2016-10" db="EMBL/GenBank/DDBJ databases">
        <authorList>
            <person name="Varghese N."/>
            <person name="Submissions S."/>
        </authorList>
    </citation>
    <scope>NUCLEOTIDE SEQUENCE [LARGE SCALE GENOMIC DNA]</scope>
    <source>
        <strain evidence="5">CGMCC 1.10783</strain>
    </source>
</reference>